<protein>
    <submittedName>
        <fullName evidence="1">Uncharacterized protein</fullName>
    </submittedName>
</protein>
<accession>A0ACC0NF89</accession>
<comment type="caution">
    <text evidence="1">The sequence shown here is derived from an EMBL/GenBank/DDBJ whole genome shotgun (WGS) entry which is preliminary data.</text>
</comment>
<proteinExistence type="predicted"/>
<keyword evidence="2" id="KW-1185">Reference proteome</keyword>
<sequence>MQSTEDCYCFQENQQESGGFQSGTINRLKMLTLNNASNLTATTTTAPPLSSSAAATRCTTCRGSSSCTKRRSPFSSSLLQEPSAKKQLLTLLSPPPSAAAKLPTPTNIQITPPSPAAILRRCISDPVNSPGTTALLSNPQSPENANTIVSATTPSPGKGTASLPPLPRALRRSISDPLSHSPSSGELGSGSRNRGGESPGSMSLKTLKERMSEMREMIQWWEKIVGEEGEEEDNNGRGDDDIGTITEVECAAKTETEEVETEEAVSVERTGECLVLHFKCPCTKGYQILLSGSNCYYKLM</sequence>
<dbReference type="Proteomes" id="UP001062846">
    <property type="component" value="Chromosome 6"/>
</dbReference>
<reference evidence="1" key="1">
    <citation type="submission" date="2022-02" db="EMBL/GenBank/DDBJ databases">
        <title>Plant Genome Project.</title>
        <authorList>
            <person name="Zhang R.-G."/>
        </authorList>
    </citation>
    <scope>NUCLEOTIDE SEQUENCE</scope>
    <source>
        <strain evidence="1">AT1</strain>
    </source>
</reference>
<evidence type="ECO:0000313" key="1">
    <source>
        <dbReference type="EMBL" id="KAI8551671.1"/>
    </source>
</evidence>
<organism evidence="1 2">
    <name type="scientific">Rhododendron molle</name>
    <name type="common">Chinese azalea</name>
    <name type="synonym">Azalea mollis</name>
    <dbReference type="NCBI Taxonomy" id="49168"/>
    <lineage>
        <taxon>Eukaryota</taxon>
        <taxon>Viridiplantae</taxon>
        <taxon>Streptophyta</taxon>
        <taxon>Embryophyta</taxon>
        <taxon>Tracheophyta</taxon>
        <taxon>Spermatophyta</taxon>
        <taxon>Magnoliopsida</taxon>
        <taxon>eudicotyledons</taxon>
        <taxon>Gunneridae</taxon>
        <taxon>Pentapetalae</taxon>
        <taxon>asterids</taxon>
        <taxon>Ericales</taxon>
        <taxon>Ericaceae</taxon>
        <taxon>Ericoideae</taxon>
        <taxon>Rhodoreae</taxon>
        <taxon>Rhododendron</taxon>
    </lineage>
</organism>
<dbReference type="EMBL" id="CM046393">
    <property type="protein sequence ID" value="KAI8551671.1"/>
    <property type="molecule type" value="Genomic_DNA"/>
</dbReference>
<gene>
    <name evidence="1" type="ORF">RHMOL_Rhmol06G0204200</name>
</gene>
<evidence type="ECO:0000313" key="2">
    <source>
        <dbReference type="Proteomes" id="UP001062846"/>
    </source>
</evidence>
<name>A0ACC0NF89_RHOML</name>